<evidence type="ECO:0000259" key="3">
    <source>
        <dbReference type="Pfam" id="PF06580"/>
    </source>
</evidence>
<dbReference type="Gene3D" id="3.30.565.10">
    <property type="entry name" value="Histidine kinase-like ATPase, C-terminal domain"/>
    <property type="match status" value="1"/>
</dbReference>
<reference evidence="4 5" key="1">
    <citation type="submission" date="2021-12" db="EMBL/GenBank/DDBJ databases">
        <title>Genome sequencing of bacteria with rrn-lacking chromosome and rrn-plasmid.</title>
        <authorList>
            <person name="Anda M."/>
            <person name="Iwasaki W."/>
        </authorList>
    </citation>
    <scope>NUCLEOTIDE SEQUENCE [LARGE SCALE GENOMIC DNA]</scope>
    <source>
        <strain evidence="4 5">DSM 100852</strain>
        <plasmid evidence="4 5">pFA1</plasmid>
    </source>
</reference>
<keyword evidence="5" id="KW-1185">Reference proteome</keyword>
<dbReference type="EMBL" id="AP025315">
    <property type="protein sequence ID" value="BDD11469.1"/>
    <property type="molecule type" value="Genomic_DNA"/>
</dbReference>
<geneLocation type="plasmid" evidence="4 5">
    <name>pFA1</name>
</geneLocation>
<keyword evidence="4" id="KW-0418">Kinase</keyword>
<dbReference type="Proteomes" id="UP001348817">
    <property type="component" value="Plasmid pFA1"/>
</dbReference>
<feature type="coiled-coil region" evidence="1">
    <location>
        <begin position="160"/>
        <end position="187"/>
    </location>
</feature>
<evidence type="ECO:0000256" key="2">
    <source>
        <dbReference type="SAM" id="Phobius"/>
    </source>
</evidence>
<accession>A0AAU9CY88</accession>
<name>A0AAU9CY88_9BACT</name>
<dbReference type="Pfam" id="PF06580">
    <property type="entry name" value="His_kinase"/>
    <property type="match status" value="1"/>
</dbReference>
<dbReference type="PANTHER" id="PTHR34220">
    <property type="entry name" value="SENSOR HISTIDINE KINASE YPDA"/>
    <property type="match status" value="1"/>
</dbReference>
<protein>
    <submittedName>
        <fullName evidence="4">Histidine kinase</fullName>
    </submittedName>
</protein>
<keyword evidence="2" id="KW-0812">Transmembrane</keyword>
<keyword evidence="4" id="KW-0808">Transferase</keyword>
<keyword evidence="2" id="KW-1133">Transmembrane helix</keyword>
<dbReference type="AlphaFoldDB" id="A0AAU9CY88"/>
<dbReference type="InterPro" id="IPR036890">
    <property type="entry name" value="HATPase_C_sf"/>
</dbReference>
<feature type="transmembrane region" description="Helical" evidence="2">
    <location>
        <begin position="21"/>
        <end position="41"/>
    </location>
</feature>
<dbReference type="SUPFAM" id="SSF55874">
    <property type="entry name" value="ATPase domain of HSP90 chaperone/DNA topoisomerase II/histidine kinase"/>
    <property type="match status" value="1"/>
</dbReference>
<keyword evidence="2" id="KW-0472">Membrane</keyword>
<evidence type="ECO:0000313" key="5">
    <source>
        <dbReference type="Proteomes" id="UP001348817"/>
    </source>
</evidence>
<dbReference type="PANTHER" id="PTHR34220:SF7">
    <property type="entry name" value="SENSOR HISTIDINE KINASE YPDA"/>
    <property type="match status" value="1"/>
</dbReference>
<organism evidence="4 5">
    <name type="scientific">Fulvitalea axinellae</name>
    <dbReference type="NCBI Taxonomy" id="1182444"/>
    <lineage>
        <taxon>Bacteria</taxon>
        <taxon>Pseudomonadati</taxon>
        <taxon>Bacteroidota</taxon>
        <taxon>Cytophagia</taxon>
        <taxon>Cytophagales</taxon>
        <taxon>Persicobacteraceae</taxon>
        <taxon>Fulvitalea</taxon>
    </lineage>
</organism>
<evidence type="ECO:0000313" key="4">
    <source>
        <dbReference type="EMBL" id="BDD11469.1"/>
    </source>
</evidence>
<dbReference type="GO" id="GO:0016020">
    <property type="term" value="C:membrane"/>
    <property type="evidence" value="ECO:0007669"/>
    <property type="project" value="InterPro"/>
</dbReference>
<dbReference type="KEGG" id="fax:FUAX_39010"/>
<dbReference type="InterPro" id="IPR010559">
    <property type="entry name" value="Sig_transdc_His_kin_internal"/>
</dbReference>
<evidence type="ECO:0000256" key="1">
    <source>
        <dbReference type="SAM" id="Coils"/>
    </source>
</evidence>
<dbReference type="InterPro" id="IPR050640">
    <property type="entry name" value="Bact_2-comp_sensor_kinase"/>
</dbReference>
<dbReference type="GO" id="GO:0000155">
    <property type="term" value="F:phosphorelay sensor kinase activity"/>
    <property type="evidence" value="ECO:0007669"/>
    <property type="project" value="InterPro"/>
</dbReference>
<feature type="domain" description="Signal transduction histidine kinase internal region" evidence="3">
    <location>
        <begin position="180"/>
        <end position="255"/>
    </location>
</feature>
<sequence length="368" mass="43233">MTFSVKSILPESLQQEVKRILNIRWVQHVGFWIWIIMFSFIVSNSFQQEDRPFWDQLRKSFSMTVIGMPASYFNLYILVPRYLNQKRYFIYILSALLSILAISAFSYFIFFECGWGWFEETMFRRKLAEKGMSKIILSMFYRNLNICLMTAAVHFARRNIKAKEKALQLEEVKKEKYQVELNALKAQINPHFLFNSLNSVYALTLEGSREAPDTVLKISNLISYILYRCEDDKVPVQKEVAFLKDYVSLEKIRIDPAVDIQLDIQKIIAPYNIAPLLLLPLVENAFKHGIIDQSEKEFVHIRLEEKGRKFFFEVTNSFQEIKQHNTEKGGIGVANVKKRLKLIYPNKHSLNISKENEVFKVQLEIDLE</sequence>
<feature type="transmembrane region" description="Helical" evidence="2">
    <location>
        <begin position="61"/>
        <end position="79"/>
    </location>
</feature>
<proteinExistence type="predicted"/>
<keyword evidence="1" id="KW-0175">Coiled coil</keyword>
<keyword evidence="4" id="KW-0614">Plasmid</keyword>
<gene>
    <name evidence="4" type="ORF">FUAX_39010</name>
</gene>
<feature type="transmembrane region" description="Helical" evidence="2">
    <location>
        <begin position="88"/>
        <end position="111"/>
    </location>
</feature>